<proteinExistence type="predicted"/>
<sequence length="132" mass="13950">MPHKHTLTLPSQPTHPSATSIHCQHPPSTIHSPSKAAPKSLTIYWSWSPVKPTVASQATLLTPPVSSVLVSAANPPSTRHPPIWPCILAALGLFIPASGRLLAPPNPPLVLCCPVNRTFHAATALESALFSL</sequence>
<evidence type="ECO:0000313" key="2">
    <source>
        <dbReference type="EMBL" id="TQV98694.1"/>
    </source>
</evidence>
<feature type="region of interest" description="Disordered" evidence="1">
    <location>
        <begin position="1"/>
        <end position="34"/>
    </location>
</feature>
<dbReference type="Proteomes" id="UP000315783">
    <property type="component" value="Unassembled WGS sequence"/>
</dbReference>
<comment type="caution">
    <text evidence="2">The sequence shown here is derived from an EMBL/GenBank/DDBJ whole genome shotgun (WGS) entry which is preliminary data.</text>
</comment>
<gene>
    <name evidence="2" type="ORF">IF1G_02774</name>
</gene>
<dbReference type="EMBL" id="SPUK01000003">
    <property type="protein sequence ID" value="TQV98694.1"/>
    <property type="molecule type" value="Genomic_DNA"/>
</dbReference>
<organism evidence="2 3">
    <name type="scientific">Cordyceps javanica</name>
    <dbReference type="NCBI Taxonomy" id="43265"/>
    <lineage>
        <taxon>Eukaryota</taxon>
        <taxon>Fungi</taxon>
        <taxon>Dikarya</taxon>
        <taxon>Ascomycota</taxon>
        <taxon>Pezizomycotina</taxon>
        <taxon>Sordariomycetes</taxon>
        <taxon>Hypocreomycetidae</taxon>
        <taxon>Hypocreales</taxon>
        <taxon>Cordycipitaceae</taxon>
        <taxon>Cordyceps</taxon>
    </lineage>
</organism>
<feature type="compositionally biased region" description="Polar residues" evidence="1">
    <location>
        <begin position="8"/>
        <end position="32"/>
    </location>
</feature>
<keyword evidence="3" id="KW-1185">Reference proteome</keyword>
<evidence type="ECO:0000256" key="1">
    <source>
        <dbReference type="SAM" id="MobiDB-lite"/>
    </source>
</evidence>
<accession>A0A545VAD2</accession>
<dbReference type="AlphaFoldDB" id="A0A545VAD2"/>
<name>A0A545VAD2_9HYPO</name>
<protein>
    <submittedName>
        <fullName evidence="2">Uncharacterized protein</fullName>
    </submittedName>
</protein>
<evidence type="ECO:0000313" key="3">
    <source>
        <dbReference type="Proteomes" id="UP000315783"/>
    </source>
</evidence>
<reference evidence="2 3" key="1">
    <citation type="journal article" date="2019" name="Appl. Microbiol. Biotechnol.">
        <title>Genome sequence of Isaria javanica and comparative genome analysis insights into family S53 peptidase evolution in fungal entomopathogens.</title>
        <authorList>
            <person name="Lin R."/>
            <person name="Zhang X."/>
            <person name="Xin B."/>
            <person name="Zou M."/>
            <person name="Gao Y."/>
            <person name="Qin F."/>
            <person name="Hu Q."/>
            <person name="Xie B."/>
            <person name="Cheng X."/>
        </authorList>
    </citation>
    <scope>NUCLEOTIDE SEQUENCE [LARGE SCALE GENOMIC DNA]</scope>
    <source>
        <strain evidence="2 3">IJ1G</strain>
    </source>
</reference>